<feature type="region of interest" description="Disordered" evidence="1">
    <location>
        <begin position="94"/>
        <end position="204"/>
    </location>
</feature>
<keyword evidence="3" id="KW-1185">Reference proteome</keyword>
<dbReference type="AlphaFoldDB" id="A0AAN6DZF9"/>
<gene>
    <name evidence="2" type="ORF">EDD36DRAFT_216748</name>
</gene>
<evidence type="ECO:0000313" key="2">
    <source>
        <dbReference type="EMBL" id="KAI1614132.1"/>
    </source>
</evidence>
<feature type="compositionally biased region" description="Basic and acidic residues" evidence="1">
    <location>
        <begin position="94"/>
        <end position="127"/>
    </location>
</feature>
<comment type="caution">
    <text evidence="2">The sequence shown here is derived from an EMBL/GenBank/DDBJ whole genome shotgun (WGS) entry which is preliminary data.</text>
</comment>
<name>A0AAN6DZF9_9EURO</name>
<evidence type="ECO:0000256" key="1">
    <source>
        <dbReference type="SAM" id="MobiDB-lite"/>
    </source>
</evidence>
<dbReference type="Proteomes" id="UP001203852">
    <property type="component" value="Unassembled WGS sequence"/>
</dbReference>
<feature type="compositionally biased region" description="Polar residues" evidence="1">
    <location>
        <begin position="175"/>
        <end position="185"/>
    </location>
</feature>
<reference evidence="2" key="1">
    <citation type="journal article" date="2022" name="bioRxiv">
        <title>Deciphering the potential niche of two novel black yeast fungi from a biological soil crust based on their genomes, phenotypes, and melanin regulation.</title>
        <authorList>
            <consortium name="DOE Joint Genome Institute"/>
            <person name="Carr E.C."/>
            <person name="Barton Q."/>
            <person name="Grambo S."/>
            <person name="Sullivan M."/>
            <person name="Renfro C.M."/>
            <person name="Kuo A."/>
            <person name="Pangilinan J."/>
            <person name="Lipzen A."/>
            <person name="Keymanesh K."/>
            <person name="Savage E."/>
            <person name="Barry K."/>
            <person name="Grigoriev I.V."/>
            <person name="Riekhof W.R."/>
            <person name="Harris S.S."/>
        </authorList>
    </citation>
    <scope>NUCLEOTIDE SEQUENCE</scope>
    <source>
        <strain evidence="2">JF 03-4F</strain>
    </source>
</reference>
<feature type="region of interest" description="Disordered" evidence="1">
    <location>
        <begin position="1"/>
        <end position="59"/>
    </location>
</feature>
<feature type="compositionally biased region" description="Basic and acidic residues" evidence="1">
    <location>
        <begin position="137"/>
        <end position="157"/>
    </location>
</feature>
<organism evidence="2 3">
    <name type="scientific">Exophiala viscosa</name>
    <dbReference type="NCBI Taxonomy" id="2486360"/>
    <lineage>
        <taxon>Eukaryota</taxon>
        <taxon>Fungi</taxon>
        <taxon>Dikarya</taxon>
        <taxon>Ascomycota</taxon>
        <taxon>Pezizomycotina</taxon>
        <taxon>Eurotiomycetes</taxon>
        <taxon>Chaetothyriomycetidae</taxon>
        <taxon>Chaetothyriales</taxon>
        <taxon>Herpotrichiellaceae</taxon>
        <taxon>Exophiala</taxon>
    </lineage>
</organism>
<accession>A0AAN6DZF9</accession>
<protein>
    <submittedName>
        <fullName evidence="2">Uncharacterized protein</fullName>
    </submittedName>
</protein>
<evidence type="ECO:0000313" key="3">
    <source>
        <dbReference type="Proteomes" id="UP001203852"/>
    </source>
</evidence>
<sequence length="204" mass="22865">MCRQSRNNYGGRRGLVGTLMDPQQGQPGGYADPYCDDYSKRGSRRRGHRGGPLTGCLMGLRGEGQNNYHDQRRRNGPVGLLIGGVMALMNGRESKTYDQRQSGHYDQRPVDARSPRDADLREHDIQPDVRNVPARHSPREPDSKIKDESFGNRGHSDDESDDDERAERKYERHIQSTVAQQSQGKQFAPPPGPPPSYQAAIRGN</sequence>
<feature type="compositionally biased region" description="Basic and acidic residues" evidence="1">
    <location>
        <begin position="165"/>
        <end position="174"/>
    </location>
</feature>
<proteinExistence type="predicted"/>
<dbReference type="EMBL" id="MU404353">
    <property type="protein sequence ID" value="KAI1614132.1"/>
    <property type="molecule type" value="Genomic_DNA"/>
</dbReference>